<proteinExistence type="inferred from homology"/>
<dbReference type="FunFam" id="3.40.50.1820:FF:000161">
    <property type="entry name" value="Epoxide hydrolase"/>
    <property type="match status" value="1"/>
</dbReference>
<evidence type="ECO:0000256" key="5">
    <source>
        <dbReference type="ARBA" id="ARBA00051067"/>
    </source>
</evidence>
<evidence type="ECO:0000256" key="1">
    <source>
        <dbReference type="ARBA" id="ARBA00004721"/>
    </source>
</evidence>
<dbReference type="GO" id="GO:0004301">
    <property type="term" value="F:epoxide hydrolase activity"/>
    <property type="evidence" value="ECO:0007669"/>
    <property type="project" value="UniProtKB-EC"/>
</dbReference>
<evidence type="ECO:0000256" key="6">
    <source>
        <dbReference type="ARBA" id="ARBA00058358"/>
    </source>
</evidence>
<comment type="catalytic activity">
    <reaction evidence="5">
        <text>an epoxide + H2O = an ethanediol</text>
        <dbReference type="Rhea" id="RHEA:19037"/>
        <dbReference type="ChEBI" id="CHEBI:15377"/>
        <dbReference type="ChEBI" id="CHEBI:32955"/>
        <dbReference type="ChEBI" id="CHEBI:140594"/>
        <dbReference type="EC" id="3.3.2.10"/>
    </reaction>
    <physiologicalReaction direction="left-to-right" evidence="5">
        <dbReference type="Rhea" id="RHEA:19038"/>
    </physiologicalReaction>
</comment>
<keyword evidence="10" id="KW-1185">Reference proteome</keyword>
<dbReference type="EC" id="3.3.2.10" evidence="2"/>
<gene>
    <name evidence="9" type="ORF">LUZ63_018326</name>
</gene>
<dbReference type="SUPFAM" id="SSF53474">
    <property type="entry name" value="alpha/beta-Hydrolases"/>
    <property type="match status" value="1"/>
</dbReference>
<dbReference type="InterPro" id="IPR000073">
    <property type="entry name" value="AB_hydrolase_1"/>
</dbReference>
<evidence type="ECO:0000256" key="4">
    <source>
        <dbReference type="ARBA" id="ARBA00038334"/>
    </source>
</evidence>
<evidence type="ECO:0000259" key="8">
    <source>
        <dbReference type="Pfam" id="PF00561"/>
    </source>
</evidence>
<comment type="function">
    <text evidence="6">Epoxide hydrolase involved in the biosynthesis of cucurbitacin and mogroside tetracyclic triterpene natural products (e.g. siamenoside I and mogrosides IV, V and VI). Cucurbitacins have cytotoxic properties and exhibit deterrent taste as a defense barrier against herbivores. Mogrosides are nonsugar highly oxygenated compounds used as high-intensity zero-calorie sweeteners; they also possess pharmacological properties such as regulating immunity, lowering blood sugar and lipid levels, protecting the liver, and acting as antioxidants and antitumor agents. Catalyzes the hydrolysis of aromatic epoxide-containing substrates, such as the conversion of 24,25-epoxycucurbitadienol to 24,25-dihydroxycucurbitadienol.</text>
</comment>
<organism evidence="9 10">
    <name type="scientific">Rhynchospora breviuscula</name>
    <dbReference type="NCBI Taxonomy" id="2022672"/>
    <lineage>
        <taxon>Eukaryota</taxon>
        <taxon>Viridiplantae</taxon>
        <taxon>Streptophyta</taxon>
        <taxon>Embryophyta</taxon>
        <taxon>Tracheophyta</taxon>
        <taxon>Spermatophyta</taxon>
        <taxon>Magnoliopsida</taxon>
        <taxon>Liliopsida</taxon>
        <taxon>Poales</taxon>
        <taxon>Cyperaceae</taxon>
        <taxon>Cyperoideae</taxon>
        <taxon>Rhynchosporeae</taxon>
        <taxon>Rhynchospora</taxon>
    </lineage>
</organism>
<dbReference type="InterPro" id="IPR029058">
    <property type="entry name" value="AB_hydrolase_fold"/>
</dbReference>
<dbReference type="Gene3D" id="3.40.50.1820">
    <property type="entry name" value="alpha/beta hydrolase"/>
    <property type="match status" value="1"/>
</dbReference>
<comment type="caution">
    <text evidence="9">The sequence shown here is derived from an EMBL/GenBank/DDBJ whole genome shotgun (WGS) entry which is preliminary data.</text>
</comment>
<accession>A0A9Q0HHF5</accession>
<dbReference type="AlphaFoldDB" id="A0A9Q0HHF5"/>
<comment type="catalytic activity">
    <reaction evidence="7">
        <text>(24S)-24,25-epoxycucurbitadienol + H2O = (24R)-24,25-dihydroxycucurbitadienol</text>
        <dbReference type="Rhea" id="RHEA:81855"/>
        <dbReference type="ChEBI" id="CHEBI:15377"/>
        <dbReference type="ChEBI" id="CHEBI:229949"/>
        <dbReference type="ChEBI" id="CHEBI:229950"/>
    </reaction>
    <physiologicalReaction direction="left-to-right" evidence="7">
        <dbReference type="Rhea" id="RHEA:81856"/>
    </physiologicalReaction>
</comment>
<dbReference type="PRINTS" id="PR00111">
    <property type="entry name" value="ABHYDROLASE"/>
</dbReference>
<dbReference type="EMBL" id="JAMQYH010000005">
    <property type="protein sequence ID" value="KAJ1686936.1"/>
    <property type="molecule type" value="Genomic_DNA"/>
</dbReference>
<feature type="domain" description="AB hydrolase-1" evidence="8">
    <location>
        <begin position="27"/>
        <end position="128"/>
    </location>
</feature>
<evidence type="ECO:0000313" key="9">
    <source>
        <dbReference type="EMBL" id="KAJ1686936.1"/>
    </source>
</evidence>
<comment type="similarity">
    <text evidence="4">Belongs to the AB hydrolase superfamily. Epoxide hydrolase family.</text>
</comment>
<evidence type="ECO:0000256" key="2">
    <source>
        <dbReference type="ARBA" id="ARBA00013006"/>
    </source>
</evidence>
<reference evidence="9" key="1">
    <citation type="journal article" date="2022" name="Cell">
        <title>Repeat-based holocentromeres influence genome architecture and karyotype evolution.</title>
        <authorList>
            <person name="Hofstatter P.G."/>
            <person name="Thangavel G."/>
            <person name="Lux T."/>
            <person name="Neumann P."/>
            <person name="Vondrak T."/>
            <person name="Novak P."/>
            <person name="Zhang M."/>
            <person name="Costa L."/>
            <person name="Castellani M."/>
            <person name="Scott A."/>
            <person name="Toegelov H."/>
            <person name="Fuchs J."/>
            <person name="Mata-Sucre Y."/>
            <person name="Dias Y."/>
            <person name="Vanzela A.L.L."/>
            <person name="Huettel B."/>
            <person name="Almeida C.C.S."/>
            <person name="Simkova H."/>
            <person name="Souza G."/>
            <person name="Pedrosa-Harand A."/>
            <person name="Macas J."/>
            <person name="Mayer K.F.X."/>
            <person name="Houben A."/>
            <person name="Marques A."/>
        </authorList>
    </citation>
    <scope>NUCLEOTIDE SEQUENCE</scope>
    <source>
        <strain evidence="9">RhyBre1mFocal</strain>
    </source>
</reference>
<dbReference type="PRINTS" id="PR00412">
    <property type="entry name" value="EPOXHYDRLASE"/>
</dbReference>
<evidence type="ECO:0000256" key="3">
    <source>
        <dbReference type="ARBA" id="ARBA00022801"/>
    </source>
</evidence>
<evidence type="ECO:0000313" key="10">
    <source>
        <dbReference type="Proteomes" id="UP001151287"/>
    </source>
</evidence>
<sequence length="318" mass="36267">MEELGIKHKMLPVNEINMHVAEKGEGPVVLLLHGFPEFWYGWRYQLTELAQHGFRAVAPDLRGYGDSSVPPEMTSYTILHLVGDVVALMDALEQPQVFVVGHDWGAILAWYLCLFRPDQIKALVNMSVPFIPRIGSIKPVTAMYGDAYYICRFQEPGIAESEIACLGIDSFLKKVFTYHKPEPFYIPKEGLGSPNEKITLPYWITEEEIIYYVKNFEKTGFTGPLNDYRCLDLSRDLIAPWSGAEITVPTKFIIGDHDMTYHFPGIQMYINLYGMKLFVPGLQDVAVLKGVGHFLHQERPKEVTDHICDVTPHRFDRI</sequence>
<dbReference type="Pfam" id="PF00561">
    <property type="entry name" value="Abhydrolase_1"/>
    <property type="match status" value="1"/>
</dbReference>
<protein>
    <recommendedName>
        <fullName evidence="2">soluble epoxide hydrolase</fullName>
        <ecNumber evidence="2">3.3.2.10</ecNumber>
    </recommendedName>
</protein>
<comment type="pathway">
    <text evidence="1">Secondary metabolite biosynthesis; terpenoid biosynthesis.</text>
</comment>
<evidence type="ECO:0000256" key="7">
    <source>
        <dbReference type="ARBA" id="ARBA00093212"/>
    </source>
</evidence>
<dbReference type="PANTHER" id="PTHR43329">
    <property type="entry name" value="EPOXIDE HYDROLASE"/>
    <property type="match status" value="1"/>
</dbReference>
<keyword evidence="3" id="KW-0378">Hydrolase</keyword>
<dbReference type="InterPro" id="IPR000639">
    <property type="entry name" value="Epox_hydrolase-like"/>
</dbReference>
<dbReference type="OrthoDB" id="7130006at2759"/>
<name>A0A9Q0HHF5_9POAL</name>
<dbReference type="Proteomes" id="UP001151287">
    <property type="component" value="Unassembled WGS sequence"/>
</dbReference>